<dbReference type="Gene3D" id="3.30.9.10">
    <property type="entry name" value="D-Amino Acid Oxidase, subunit A, domain 2"/>
    <property type="match status" value="1"/>
</dbReference>
<dbReference type="OrthoDB" id="9787190at2"/>
<evidence type="ECO:0000313" key="5">
    <source>
        <dbReference type="Proteomes" id="UP000438476"/>
    </source>
</evidence>
<dbReference type="Gene3D" id="3.50.50.60">
    <property type="entry name" value="FAD/NAD(P)-binding domain"/>
    <property type="match status" value="1"/>
</dbReference>
<organism evidence="4 5">
    <name type="scientific">Altericroceibacterium endophyticum</name>
    <dbReference type="NCBI Taxonomy" id="1808508"/>
    <lineage>
        <taxon>Bacteria</taxon>
        <taxon>Pseudomonadati</taxon>
        <taxon>Pseudomonadota</taxon>
        <taxon>Alphaproteobacteria</taxon>
        <taxon>Sphingomonadales</taxon>
        <taxon>Erythrobacteraceae</taxon>
        <taxon>Altericroceibacterium</taxon>
    </lineage>
</organism>
<evidence type="ECO:0000256" key="1">
    <source>
        <dbReference type="ARBA" id="ARBA00009410"/>
    </source>
</evidence>
<dbReference type="AlphaFoldDB" id="A0A6I4T6A7"/>
<dbReference type="Pfam" id="PF01266">
    <property type="entry name" value="DAO"/>
    <property type="match status" value="1"/>
</dbReference>
<proteinExistence type="inferred from homology"/>
<dbReference type="Proteomes" id="UP000438476">
    <property type="component" value="Unassembled WGS sequence"/>
</dbReference>
<reference evidence="4 5" key="1">
    <citation type="submission" date="2019-12" db="EMBL/GenBank/DDBJ databases">
        <title>Genomic-based taxomic classification of the family Erythrobacteraceae.</title>
        <authorList>
            <person name="Xu L."/>
        </authorList>
    </citation>
    <scope>NUCLEOTIDE SEQUENCE [LARGE SCALE GENOMIC DNA]</scope>
    <source>
        <strain evidence="4 5">LMG 29518</strain>
    </source>
</reference>
<accession>A0A6I4T6A7</accession>
<evidence type="ECO:0000256" key="2">
    <source>
        <dbReference type="ARBA" id="ARBA00023002"/>
    </source>
</evidence>
<evidence type="ECO:0000313" key="4">
    <source>
        <dbReference type="EMBL" id="MXO66734.1"/>
    </source>
</evidence>
<keyword evidence="5" id="KW-1185">Reference proteome</keyword>
<protein>
    <submittedName>
        <fullName evidence="4">FAD-dependent oxidoreductase</fullName>
    </submittedName>
</protein>
<gene>
    <name evidence="4" type="ORF">GRI91_13290</name>
</gene>
<sequence length="434" mass="46079">MEGQPPQVDPVATSAELPAETKVVVIGGGIVGLTAALTLAERGVPVTVLEKGRLAGEQSSRNLGWVRKTNRAALDLPLSIESDRLWIEMPQRLGADVGFRQCGILFAARDAAELAPYEAWHEAVGRHHTDSRIVSGREIAELVPGGQEQWTGGIYTASDAKAEPTKASSAIARSAMAKGAVILENCAARVLETSGGRVSGVVTERGEIACEQVILAGGLWSRRFLANLGVSYHMLPLTISVLRTAPMEGPADIATGAANFSFRKDYTGGYTIMHRAGLVAPITLDSFLLGSKYLSSLKAYWKAMRIEFGQELLADIRTPRRWQGSDVSPFEQTRTKNPEFSLSINAEAMRHLAAAWPAFAGAPIAANWAGMIDMTPDSMPVIDNLEAVPGLTVASGFSGHGFGSSPAAGQLAADLATGAPPIVDPGPYRYGRFT</sequence>
<comment type="similarity">
    <text evidence="1">Belongs to the DadA oxidoreductase family.</text>
</comment>
<dbReference type="GO" id="GO:0055130">
    <property type="term" value="P:D-alanine catabolic process"/>
    <property type="evidence" value="ECO:0007669"/>
    <property type="project" value="TreeGrafter"/>
</dbReference>
<feature type="domain" description="FAD dependent oxidoreductase" evidence="3">
    <location>
        <begin position="22"/>
        <end position="415"/>
    </location>
</feature>
<dbReference type="InterPro" id="IPR036188">
    <property type="entry name" value="FAD/NAD-bd_sf"/>
</dbReference>
<comment type="caution">
    <text evidence="4">The sequence shown here is derived from an EMBL/GenBank/DDBJ whole genome shotgun (WGS) entry which is preliminary data.</text>
</comment>
<dbReference type="RefSeq" id="WP_160737189.1">
    <property type="nucleotide sequence ID" value="NZ_WTYT01000006.1"/>
</dbReference>
<dbReference type="GO" id="GO:0005886">
    <property type="term" value="C:plasma membrane"/>
    <property type="evidence" value="ECO:0007669"/>
    <property type="project" value="TreeGrafter"/>
</dbReference>
<dbReference type="PANTHER" id="PTHR13847">
    <property type="entry name" value="SARCOSINE DEHYDROGENASE-RELATED"/>
    <property type="match status" value="1"/>
</dbReference>
<dbReference type="GO" id="GO:0005737">
    <property type="term" value="C:cytoplasm"/>
    <property type="evidence" value="ECO:0007669"/>
    <property type="project" value="TreeGrafter"/>
</dbReference>
<keyword evidence="2" id="KW-0560">Oxidoreductase</keyword>
<dbReference type="SUPFAM" id="SSF51905">
    <property type="entry name" value="FAD/NAD(P)-binding domain"/>
    <property type="match status" value="1"/>
</dbReference>
<dbReference type="InterPro" id="IPR006076">
    <property type="entry name" value="FAD-dep_OxRdtase"/>
</dbReference>
<dbReference type="PANTHER" id="PTHR13847:SF280">
    <property type="entry name" value="D-AMINO ACID DEHYDROGENASE"/>
    <property type="match status" value="1"/>
</dbReference>
<dbReference type="GO" id="GO:0008718">
    <property type="term" value="F:D-amino-acid dehydrogenase activity"/>
    <property type="evidence" value="ECO:0007669"/>
    <property type="project" value="TreeGrafter"/>
</dbReference>
<evidence type="ECO:0000259" key="3">
    <source>
        <dbReference type="Pfam" id="PF01266"/>
    </source>
</evidence>
<name>A0A6I4T6A7_9SPHN</name>
<dbReference type="EMBL" id="WTYT01000006">
    <property type="protein sequence ID" value="MXO66734.1"/>
    <property type="molecule type" value="Genomic_DNA"/>
</dbReference>